<gene>
    <name evidence="1" type="ORF">ACFQDI_05655</name>
</gene>
<sequence length="44" mass="4730">MLGFIGLAALVWCIKNRAWELSVTVEMPAGKKAPEDEGGGRTEP</sequence>
<reference evidence="2" key="1">
    <citation type="journal article" date="2019" name="Int. J. Syst. Evol. Microbiol.">
        <title>The Global Catalogue of Microorganisms (GCM) 10K type strain sequencing project: providing services to taxonomists for standard genome sequencing and annotation.</title>
        <authorList>
            <consortium name="The Broad Institute Genomics Platform"/>
            <consortium name="The Broad Institute Genome Sequencing Center for Infectious Disease"/>
            <person name="Wu L."/>
            <person name="Ma J."/>
        </authorList>
    </citation>
    <scope>NUCLEOTIDE SEQUENCE [LARGE SCALE GENOMIC DNA]</scope>
    <source>
        <strain evidence="2">CGMCC 4.1469</strain>
    </source>
</reference>
<proteinExistence type="predicted"/>
<evidence type="ECO:0000313" key="1">
    <source>
        <dbReference type="EMBL" id="MFC5454334.1"/>
    </source>
</evidence>
<organism evidence="1 2">
    <name type="scientific">Prosthecobacter fluviatilis</name>
    <dbReference type="NCBI Taxonomy" id="445931"/>
    <lineage>
        <taxon>Bacteria</taxon>
        <taxon>Pseudomonadati</taxon>
        <taxon>Verrucomicrobiota</taxon>
        <taxon>Verrucomicrobiia</taxon>
        <taxon>Verrucomicrobiales</taxon>
        <taxon>Verrucomicrobiaceae</taxon>
        <taxon>Prosthecobacter</taxon>
    </lineage>
</organism>
<dbReference type="EMBL" id="JBHSMQ010000002">
    <property type="protein sequence ID" value="MFC5454334.1"/>
    <property type="molecule type" value="Genomic_DNA"/>
</dbReference>
<name>A0ABW0KLZ5_9BACT</name>
<evidence type="ECO:0000313" key="2">
    <source>
        <dbReference type="Proteomes" id="UP001596052"/>
    </source>
</evidence>
<dbReference type="Proteomes" id="UP001596052">
    <property type="component" value="Unassembled WGS sequence"/>
</dbReference>
<protein>
    <submittedName>
        <fullName evidence="1">Uncharacterized protein</fullName>
    </submittedName>
</protein>
<accession>A0ABW0KLZ5</accession>
<comment type="caution">
    <text evidence="1">The sequence shown here is derived from an EMBL/GenBank/DDBJ whole genome shotgun (WGS) entry which is preliminary data.</text>
</comment>
<keyword evidence="2" id="KW-1185">Reference proteome</keyword>
<dbReference type="RefSeq" id="WP_377164312.1">
    <property type="nucleotide sequence ID" value="NZ_JBHSMQ010000002.1"/>
</dbReference>